<evidence type="ECO:0000256" key="1">
    <source>
        <dbReference type="SAM" id="MobiDB-lite"/>
    </source>
</evidence>
<dbReference type="EMBL" id="JAAALK010000953">
    <property type="protein sequence ID" value="KAG8043526.1"/>
    <property type="molecule type" value="Genomic_DNA"/>
</dbReference>
<dbReference type="AlphaFoldDB" id="A0A8J5R1V9"/>
<proteinExistence type="predicted"/>
<name>A0A8J5R1V9_ZIZPA</name>
<reference evidence="2" key="2">
    <citation type="submission" date="2021-02" db="EMBL/GenBank/DDBJ databases">
        <authorList>
            <person name="Kimball J.A."/>
            <person name="Haas M.W."/>
            <person name="Macchietto M."/>
            <person name="Kono T."/>
            <person name="Duquette J."/>
            <person name="Shao M."/>
        </authorList>
    </citation>
    <scope>NUCLEOTIDE SEQUENCE</scope>
    <source>
        <tissue evidence="2">Fresh leaf tissue</tissue>
    </source>
</reference>
<accession>A0A8J5R1V9</accession>
<feature type="compositionally biased region" description="Acidic residues" evidence="1">
    <location>
        <begin position="116"/>
        <end position="129"/>
    </location>
</feature>
<feature type="compositionally biased region" description="Acidic residues" evidence="1">
    <location>
        <begin position="155"/>
        <end position="170"/>
    </location>
</feature>
<sequence>MDRPCKRKRKGTSREAYQGTLEKVKAQPKKLSNQKRPAELANRTSVMIALMIAPQMISSDESSSDEEPVKNLAAPLKKPVARVTNGSKKVESDSSSFSSSSDEESDEDHKKAQESDSSDSDSDDESDEDMPTKASAAAKKKEDTVKLLILKSKDDTEDSSDDSSDESDEEPPQKKIKVSTYSGTTKPSLKAAKKEKGVMKRATATAVLMKALM</sequence>
<comment type="caution">
    <text evidence="2">The sequence shown here is derived from an EMBL/GenBank/DDBJ whole genome shotgun (WGS) entry which is preliminary data.</text>
</comment>
<feature type="compositionally biased region" description="Basic residues" evidence="1">
    <location>
        <begin position="1"/>
        <end position="11"/>
    </location>
</feature>
<reference evidence="2" key="1">
    <citation type="journal article" date="2021" name="bioRxiv">
        <title>Whole Genome Assembly and Annotation of Northern Wild Rice, Zizania palustris L., Supports a Whole Genome Duplication in the Zizania Genus.</title>
        <authorList>
            <person name="Haas M."/>
            <person name="Kono T."/>
            <person name="Macchietto M."/>
            <person name="Millas R."/>
            <person name="McGilp L."/>
            <person name="Shao M."/>
            <person name="Duquette J."/>
            <person name="Hirsch C.N."/>
            <person name="Kimball J."/>
        </authorList>
    </citation>
    <scope>NUCLEOTIDE SEQUENCE</scope>
    <source>
        <tissue evidence="2">Fresh leaf tissue</tissue>
    </source>
</reference>
<organism evidence="2 3">
    <name type="scientific">Zizania palustris</name>
    <name type="common">Northern wild rice</name>
    <dbReference type="NCBI Taxonomy" id="103762"/>
    <lineage>
        <taxon>Eukaryota</taxon>
        <taxon>Viridiplantae</taxon>
        <taxon>Streptophyta</taxon>
        <taxon>Embryophyta</taxon>
        <taxon>Tracheophyta</taxon>
        <taxon>Spermatophyta</taxon>
        <taxon>Magnoliopsida</taxon>
        <taxon>Liliopsida</taxon>
        <taxon>Poales</taxon>
        <taxon>Poaceae</taxon>
        <taxon>BOP clade</taxon>
        <taxon>Oryzoideae</taxon>
        <taxon>Oryzeae</taxon>
        <taxon>Zizaniinae</taxon>
        <taxon>Zizania</taxon>
    </lineage>
</organism>
<dbReference type="Proteomes" id="UP000729402">
    <property type="component" value="Unassembled WGS sequence"/>
</dbReference>
<gene>
    <name evidence="2" type="ORF">GUJ93_ZPchr0458g22321</name>
</gene>
<evidence type="ECO:0000313" key="2">
    <source>
        <dbReference type="EMBL" id="KAG8043526.1"/>
    </source>
</evidence>
<feature type="region of interest" description="Disordered" evidence="1">
    <location>
        <begin position="58"/>
        <end position="196"/>
    </location>
</feature>
<evidence type="ECO:0000313" key="3">
    <source>
        <dbReference type="Proteomes" id="UP000729402"/>
    </source>
</evidence>
<feature type="region of interest" description="Disordered" evidence="1">
    <location>
        <begin position="1"/>
        <end position="41"/>
    </location>
</feature>
<protein>
    <submittedName>
        <fullName evidence="2">Uncharacterized protein</fullName>
    </submittedName>
</protein>
<keyword evidence="3" id="KW-1185">Reference proteome</keyword>